<reference evidence="2" key="1">
    <citation type="submission" date="2016-01" db="EMBL/GenBank/DDBJ databases">
        <authorList>
            <person name="Mitreva M."/>
            <person name="Pepin K.H."/>
            <person name="Mihindukulasuriya K.A."/>
            <person name="Fulton R."/>
            <person name="Fronick C."/>
            <person name="O'Laughlin M."/>
            <person name="Miner T."/>
            <person name="Herter B."/>
            <person name="Rosa B.A."/>
            <person name="Cordes M."/>
            <person name="Tomlinson C."/>
            <person name="Wollam A."/>
            <person name="Palsikar V.B."/>
            <person name="Mardis E.R."/>
            <person name="Wilson R.K."/>
        </authorList>
    </citation>
    <scope>NUCLEOTIDE SEQUENCE [LARGE SCALE GENOMIC DNA]</scope>
    <source>
        <strain evidence="2">KA00683</strain>
    </source>
</reference>
<dbReference type="Proteomes" id="UP000070224">
    <property type="component" value="Unassembled WGS sequence"/>
</dbReference>
<name>A0A134B3T9_9PORP</name>
<dbReference type="STRING" id="322095.HMPREF3185_01656"/>
<evidence type="ECO:0000313" key="1">
    <source>
        <dbReference type="EMBL" id="KXB74600.1"/>
    </source>
</evidence>
<evidence type="ECO:0000313" key="2">
    <source>
        <dbReference type="Proteomes" id="UP000070224"/>
    </source>
</evidence>
<proteinExistence type="predicted"/>
<organism evidence="1 2">
    <name type="scientific">Porphyromonas somerae</name>
    <dbReference type="NCBI Taxonomy" id="322095"/>
    <lineage>
        <taxon>Bacteria</taxon>
        <taxon>Pseudomonadati</taxon>
        <taxon>Bacteroidota</taxon>
        <taxon>Bacteroidia</taxon>
        <taxon>Bacteroidales</taxon>
        <taxon>Porphyromonadaceae</taxon>
        <taxon>Porphyromonas</taxon>
    </lineage>
</organism>
<comment type="caution">
    <text evidence="1">The sequence shown here is derived from an EMBL/GenBank/DDBJ whole genome shotgun (WGS) entry which is preliminary data.</text>
</comment>
<accession>A0A134B3T9</accession>
<dbReference type="PATRIC" id="fig|322095.3.peg.1632"/>
<sequence length="52" mass="5891">MSRGLSSFFFPTRSLPYTRSQTRGGFLTGDGSWDRCSISERLLPETSACWKL</sequence>
<keyword evidence="2" id="KW-1185">Reference proteome</keyword>
<gene>
    <name evidence="1" type="ORF">HMPREF3185_01656</name>
</gene>
<protein>
    <submittedName>
        <fullName evidence="1">Uncharacterized protein</fullName>
    </submittedName>
</protein>
<dbReference type="EMBL" id="LSDK01000116">
    <property type="protein sequence ID" value="KXB74600.1"/>
    <property type="molecule type" value="Genomic_DNA"/>
</dbReference>
<dbReference type="AlphaFoldDB" id="A0A134B3T9"/>